<reference evidence="1 2" key="1">
    <citation type="submission" date="2018-12" db="EMBL/GenBank/DDBJ databases">
        <title>Draft Genome Sequence of Chryseobacterium arthrosphaerae strain ED882-96 Isolated from the Blood of a Patient with Liver Cirrhosis in Taiwan.</title>
        <authorList>
            <person name="Lin J.-N."/>
            <person name="Lai C.-H."/>
            <person name="Yang C.-H."/>
            <person name="Huang Y.-H."/>
        </authorList>
    </citation>
    <scope>NUCLEOTIDE SEQUENCE [LARGE SCALE GENOMIC DNA]</scope>
    <source>
        <strain evidence="1 2">ED882-96</strain>
    </source>
</reference>
<accession>A0A3S0PS41</accession>
<comment type="caution">
    <text evidence="1">The sequence shown here is derived from an EMBL/GenBank/DDBJ whole genome shotgun (WGS) entry which is preliminary data.</text>
</comment>
<sequence>MKKQTTIQKLNKRELKTIQGRNIPVVPIGCNSWDLKPDAAGNGIGNIQKTQLAFSLFLYFEPQQLISEI</sequence>
<dbReference type="EMBL" id="RYFC01000001">
    <property type="protein sequence ID" value="RTZ49583.1"/>
    <property type="molecule type" value="Genomic_DNA"/>
</dbReference>
<protein>
    <recommendedName>
        <fullName evidence="3">Bacteriocin</fullName>
    </recommendedName>
</protein>
<dbReference type="AlphaFoldDB" id="A0A3S0PS41"/>
<evidence type="ECO:0008006" key="3">
    <source>
        <dbReference type="Google" id="ProtNLM"/>
    </source>
</evidence>
<name>A0A3S0PS41_9FLAO</name>
<gene>
    <name evidence="1" type="ORF">EJ377_03855</name>
</gene>
<organism evidence="1 2">
    <name type="scientific">Chryseobacterium arthrosphaerae</name>
    <dbReference type="NCBI Taxonomy" id="651561"/>
    <lineage>
        <taxon>Bacteria</taxon>
        <taxon>Pseudomonadati</taxon>
        <taxon>Bacteroidota</taxon>
        <taxon>Flavobacteriia</taxon>
        <taxon>Flavobacteriales</taxon>
        <taxon>Weeksellaceae</taxon>
        <taxon>Chryseobacterium group</taxon>
        <taxon>Chryseobacterium</taxon>
    </lineage>
</organism>
<evidence type="ECO:0000313" key="1">
    <source>
        <dbReference type="EMBL" id="RTZ49583.1"/>
    </source>
</evidence>
<evidence type="ECO:0000313" key="2">
    <source>
        <dbReference type="Proteomes" id="UP000276953"/>
    </source>
</evidence>
<dbReference type="Proteomes" id="UP000276953">
    <property type="component" value="Unassembled WGS sequence"/>
</dbReference>
<proteinExistence type="predicted"/>